<dbReference type="GO" id="GO:0003712">
    <property type="term" value="F:transcription coregulator activity"/>
    <property type="evidence" value="ECO:0007669"/>
    <property type="project" value="InterPro"/>
</dbReference>
<sequence length="702" mass="76227">MVPRASVSFTCTFCYQPSDDPPHVVGHEARLTCSPCHAALIDLAICWVCGEIVYRGDDKLVYRGVPLVELFDEGHDVDEEERSMTRRVAGTAGKGRMKEVDMPPLCAACFLGTEGEDVLQKGLKRVERADGGLSRARWDAGEARAGQLRRAPASIRSSSRGSSSLRRAGDGSNDGAKGHLVEPPAESTIYVSINDPLGQPAFKPSPTKPIPVWMQPFRRIAESEEQWQKASTPHPLSGFAQSPATSTPGTSILGSARSLTPINQPITAVRRPSPLQTPPGASSVRTPPEIRRAPPLSWVSNEPLKRPSSRIASRLEKSDMTTSSGYVTPPETPSEQMMRYKTPPPQLRHTRPQSPLAPARVPRRNAVRRTPLPQSSEYLERYNPIRSPSPRLRDKQPVMVSLRRASRGAGLGLSRGTTSIANESSSSQGQNQSTVGRLHSDGADSPRELGKKKNMQDLRKLFDGIACPTPTFLVPPAHPANASQLQPSIDQTALFSASSLTSQLNLGNNPGRLAHDTELIRAALLQATKYAPNHEENTNATATMAPLDKPTPAELEQQLKDTIQDLYQIMVQVTTYNATPSNPSGPALSESVQALSQSLQRVHMTATAGAPPSPDLPGALPKIPPELVQYVENGRNPDIYTREFVELVRRGNQLMKGKMGAFAQFRDVLADHMERGMPELREDVARVLEGTKVVGSGRPGAN</sequence>
<keyword evidence="4" id="KW-0804">Transcription</keyword>
<feature type="compositionally biased region" description="Polar residues" evidence="6">
    <location>
        <begin position="239"/>
        <end position="266"/>
    </location>
</feature>
<accession>A0A166LSE2</accession>
<organism evidence="7 8">
    <name type="scientific">Colletotrichum incanum</name>
    <name type="common">Soybean anthracnose fungus</name>
    <dbReference type="NCBI Taxonomy" id="1573173"/>
    <lineage>
        <taxon>Eukaryota</taxon>
        <taxon>Fungi</taxon>
        <taxon>Dikarya</taxon>
        <taxon>Ascomycota</taxon>
        <taxon>Pezizomycotina</taxon>
        <taxon>Sordariomycetes</taxon>
        <taxon>Hypocreomycetidae</taxon>
        <taxon>Glomerellales</taxon>
        <taxon>Glomerellaceae</taxon>
        <taxon>Colletotrichum</taxon>
        <taxon>Colletotrichum spaethianum species complex</taxon>
    </lineage>
</organism>
<dbReference type="GO" id="GO:0016592">
    <property type="term" value="C:mediator complex"/>
    <property type="evidence" value="ECO:0007669"/>
    <property type="project" value="InterPro"/>
</dbReference>
<feature type="region of interest" description="Disordered" evidence="6">
    <location>
        <begin position="224"/>
        <end position="452"/>
    </location>
</feature>
<reference evidence="7 8" key="1">
    <citation type="submission" date="2015-06" db="EMBL/GenBank/DDBJ databases">
        <title>Survival trade-offs in plant roots during colonization by closely related pathogenic and mutualistic fungi.</title>
        <authorList>
            <person name="Hacquard S."/>
            <person name="Kracher B."/>
            <person name="Hiruma K."/>
            <person name="Weinman A."/>
            <person name="Muench P."/>
            <person name="Garrido Oter R."/>
            <person name="Ver Loren van Themaat E."/>
            <person name="Dallerey J.-F."/>
            <person name="Damm U."/>
            <person name="Henrissat B."/>
            <person name="Lespinet O."/>
            <person name="Thon M."/>
            <person name="Kemen E."/>
            <person name="McHardy A.C."/>
            <person name="Schulze-Lefert P."/>
            <person name="O'Connell R.J."/>
        </authorList>
    </citation>
    <scope>NUCLEOTIDE SEQUENCE [LARGE SCALE GENOMIC DNA]</scope>
    <source>
        <strain evidence="7 8">MAFF 238704</strain>
    </source>
</reference>
<evidence type="ECO:0000256" key="2">
    <source>
        <dbReference type="ARBA" id="ARBA00005389"/>
    </source>
</evidence>
<comment type="subcellular location">
    <subcellularLocation>
        <location evidence="1">Nucleus</location>
    </subcellularLocation>
</comment>
<dbReference type="EMBL" id="LFIW01002722">
    <property type="protein sequence ID" value="KZL63882.1"/>
    <property type="molecule type" value="Genomic_DNA"/>
</dbReference>
<dbReference type="AlphaFoldDB" id="A0A166LSE2"/>
<gene>
    <name evidence="7" type="ORF">CI238_07677</name>
</gene>
<evidence type="ECO:0000256" key="3">
    <source>
        <dbReference type="ARBA" id="ARBA00023015"/>
    </source>
</evidence>
<proteinExistence type="inferred from homology"/>
<feature type="compositionally biased region" description="Low complexity" evidence="6">
    <location>
        <begin position="149"/>
        <end position="166"/>
    </location>
</feature>
<feature type="region of interest" description="Disordered" evidence="6">
    <location>
        <begin position="143"/>
        <end position="183"/>
    </location>
</feature>
<feature type="compositionally biased region" description="Low complexity" evidence="6">
    <location>
        <begin position="424"/>
        <end position="433"/>
    </location>
</feature>
<comment type="caution">
    <text evidence="7">The sequence shown here is derived from an EMBL/GenBank/DDBJ whole genome shotgun (WGS) entry which is preliminary data.</text>
</comment>
<name>A0A166LSE2_COLIC</name>
<evidence type="ECO:0000256" key="1">
    <source>
        <dbReference type="ARBA" id="ARBA00004123"/>
    </source>
</evidence>
<keyword evidence="8" id="KW-1185">Reference proteome</keyword>
<evidence type="ECO:0000256" key="6">
    <source>
        <dbReference type="SAM" id="MobiDB-lite"/>
    </source>
</evidence>
<dbReference type="InterPro" id="IPR019145">
    <property type="entry name" value="Mediator_Med10"/>
</dbReference>
<dbReference type="STRING" id="1573173.A0A166LSE2"/>
<keyword evidence="5" id="KW-0539">Nucleus</keyword>
<evidence type="ECO:0000313" key="7">
    <source>
        <dbReference type="EMBL" id="KZL63882.1"/>
    </source>
</evidence>
<protein>
    <submittedName>
        <fullName evidence="7">Transcription factor subunit med10</fullName>
    </submittedName>
</protein>
<dbReference type="GO" id="GO:0006357">
    <property type="term" value="P:regulation of transcription by RNA polymerase II"/>
    <property type="evidence" value="ECO:0007669"/>
    <property type="project" value="InterPro"/>
</dbReference>
<dbReference type="Proteomes" id="UP000076584">
    <property type="component" value="Unassembled WGS sequence"/>
</dbReference>
<evidence type="ECO:0000313" key="8">
    <source>
        <dbReference type="Proteomes" id="UP000076584"/>
    </source>
</evidence>
<feature type="compositionally biased region" description="Basic and acidic residues" evidence="6">
    <location>
        <begin position="438"/>
        <end position="452"/>
    </location>
</feature>
<evidence type="ECO:0000256" key="5">
    <source>
        <dbReference type="ARBA" id="ARBA00023242"/>
    </source>
</evidence>
<comment type="similarity">
    <text evidence="2">Belongs to the Mediator complex subunit 10 family.</text>
</comment>
<keyword evidence="3" id="KW-0805">Transcription regulation</keyword>
<dbReference type="Pfam" id="PF09748">
    <property type="entry name" value="Med10"/>
    <property type="match status" value="1"/>
</dbReference>
<evidence type="ECO:0000256" key="4">
    <source>
        <dbReference type="ARBA" id="ARBA00023163"/>
    </source>
</evidence>